<proteinExistence type="predicted"/>
<dbReference type="InterPro" id="IPR032675">
    <property type="entry name" value="LRR_dom_sf"/>
</dbReference>
<evidence type="ECO:0000313" key="5">
    <source>
        <dbReference type="Proteomes" id="UP000800092"/>
    </source>
</evidence>
<feature type="compositionally biased region" description="Basic and acidic residues" evidence="3">
    <location>
        <begin position="382"/>
        <end position="392"/>
    </location>
</feature>
<keyword evidence="1" id="KW-0433">Leucine-rich repeat</keyword>
<evidence type="ECO:0000256" key="2">
    <source>
        <dbReference type="ARBA" id="ARBA00022737"/>
    </source>
</evidence>
<keyword evidence="2" id="KW-0677">Repeat</keyword>
<reference evidence="4" key="1">
    <citation type="journal article" date="2020" name="Stud. Mycol.">
        <title>101 Dothideomycetes genomes: a test case for predicting lifestyles and emergence of pathogens.</title>
        <authorList>
            <person name="Haridas S."/>
            <person name="Albert R."/>
            <person name="Binder M."/>
            <person name="Bloem J."/>
            <person name="Labutti K."/>
            <person name="Salamov A."/>
            <person name="Andreopoulos B."/>
            <person name="Baker S."/>
            <person name="Barry K."/>
            <person name="Bills G."/>
            <person name="Bluhm B."/>
            <person name="Cannon C."/>
            <person name="Castanera R."/>
            <person name="Culley D."/>
            <person name="Daum C."/>
            <person name="Ezra D."/>
            <person name="Gonzalez J."/>
            <person name="Henrissat B."/>
            <person name="Kuo A."/>
            <person name="Liang C."/>
            <person name="Lipzen A."/>
            <person name="Lutzoni F."/>
            <person name="Magnuson J."/>
            <person name="Mondo S."/>
            <person name="Nolan M."/>
            <person name="Ohm R."/>
            <person name="Pangilinan J."/>
            <person name="Park H.-J."/>
            <person name="Ramirez L."/>
            <person name="Alfaro M."/>
            <person name="Sun H."/>
            <person name="Tritt A."/>
            <person name="Yoshinaga Y."/>
            <person name="Zwiers L.-H."/>
            <person name="Turgeon B."/>
            <person name="Goodwin S."/>
            <person name="Spatafora J."/>
            <person name="Crous P."/>
            <person name="Grigoriev I."/>
        </authorList>
    </citation>
    <scope>NUCLEOTIDE SEQUENCE</scope>
    <source>
        <strain evidence="4">Tuck. ex Michener</strain>
    </source>
</reference>
<dbReference type="PANTHER" id="PTHR48051:SF1">
    <property type="entry name" value="RAS SUPPRESSOR PROTEIN 1"/>
    <property type="match status" value="1"/>
</dbReference>
<evidence type="ECO:0000313" key="4">
    <source>
        <dbReference type="EMBL" id="KAF2229987.1"/>
    </source>
</evidence>
<dbReference type="Gene3D" id="3.80.10.10">
    <property type="entry name" value="Ribonuclease Inhibitor"/>
    <property type="match status" value="1"/>
</dbReference>
<protein>
    <submittedName>
        <fullName evidence="4">Uncharacterized protein</fullName>
    </submittedName>
</protein>
<keyword evidence="5" id="KW-1185">Reference proteome</keyword>
<dbReference type="OrthoDB" id="1394818at2759"/>
<feature type="region of interest" description="Disordered" evidence="3">
    <location>
        <begin position="258"/>
        <end position="413"/>
    </location>
</feature>
<dbReference type="InterPro" id="IPR001611">
    <property type="entry name" value="Leu-rich_rpt"/>
</dbReference>
<dbReference type="AlphaFoldDB" id="A0A6A6GWA7"/>
<sequence length="737" mass="82102">MSSPSSPSGGARVYVMDLVRDTIERDYPDWQKQSEEQSKLAPDAMGWTIDLSHHDIRILPEEVVHILADNVRRLAIGHNRLVSIPTCLANCQNLRYFNARNNDIHVFPGALLQMPNLEIIDLSDNKMVGIPDAIEGMPALNALAIASNKIERLPSCLWRMKKLRMIKVHGNPLQYPPAQILEVNPDLFDPKVPNAYEMAMTARVKEWLYNKHKEKMAKMRVDLSPGRTRPAALDIAKASRRAHGTRFPVKPSLSGISIDHSVEAEEKTSASSTGRAIHDTVGAKLGPPARSVSFETPDPASTPVNAPPIPPRSESRVHSQSTSVSPEGTAASSSHRPRLATLAPDSRGDRSTASGAERSQTDSVLPTSNRSNRQARVWRGTQDSKDTRRRQQGDTNNTIQRNMAFSGPSPDNTKVIFERLGRDRGENLDGMARSILDYWVVCAKSVSIVRDNANEWYNQDDDSQGLGDALKALSESVSNTRLHLTGYYDFHKDTIEDYVNDPTTETINIKFPIRDTEQWATDLGNCRRKMESHFNKLLPKVASYAVALRLLPPPGGDPARCARAELVDQIAKLTLQARWEGGSKERNRNPLVDTLSRIRLAPADASIAGPAIPTPIIPQPPANTFIDQDNPFAPVYDKMIETVAVLYQISERYKPDEQKMPAWRTVKACMGLFNTLHPRGDSEHLRNVTWRLTHAFKDFVNEGITAGEGRFIREFLGPNDMIMETVRLFSLTGFTGK</sequence>
<feature type="compositionally biased region" description="Polar residues" evidence="3">
    <location>
        <begin position="351"/>
        <end position="374"/>
    </location>
</feature>
<organism evidence="4 5">
    <name type="scientific">Viridothelium virens</name>
    <name type="common">Speckled blister lichen</name>
    <name type="synonym">Trypethelium virens</name>
    <dbReference type="NCBI Taxonomy" id="1048519"/>
    <lineage>
        <taxon>Eukaryota</taxon>
        <taxon>Fungi</taxon>
        <taxon>Dikarya</taxon>
        <taxon>Ascomycota</taxon>
        <taxon>Pezizomycotina</taxon>
        <taxon>Dothideomycetes</taxon>
        <taxon>Dothideomycetes incertae sedis</taxon>
        <taxon>Trypetheliales</taxon>
        <taxon>Trypetheliaceae</taxon>
        <taxon>Viridothelium</taxon>
    </lineage>
</organism>
<name>A0A6A6GWA7_VIRVR</name>
<gene>
    <name evidence="4" type="ORF">EV356DRAFT_520475</name>
</gene>
<feature type="compositionally biased region" description="Polar residues" evidence="3">
    <location>
        <begin position="393"/>
        <end position="403"/>
    </location>
</feature>
<dbReference type="GO" id="GO:0005737">
    <property type="term" value="C:cytoplasm"/>
    <property type="evidence" value="ECO:0007669"/>
    <property type="project" value="TreeGrafter"/>
</dbReference>
<dbReference type="InterPro" id="IPR050216">
    <property type="entry name" value="LRR_domain-containing"/>
</dbReference>
<dbReference type="Pfam" id="PF13855">
    <property type="entry name" value="LRR_8"/>
    <property type="match status" value="1"/>
</dbReference>
<accession>A0A6A6GWA7</accession>
<dbReference type="SUPFAM" id="SSF52075">
    <property type="entry name" value="Outer arm dynein light chain 1"/>
    <property type="match status" value="1"/>
</dbReference>
<dbReference type="PANTHER" id="PTHR48051">
    <property type="match status" value="1"/>
</dbReference>
<evidence type="ECO:0000256" key="3">
    <source>
        <dbReference type="SAM" id="MobiDB-lite"/>
    </source>
</evidence>
<feature type="compositionally biased region" description="Polar residues" evidence="3">
    <location>
        <begin position="318"/>
        <end position="334"/>
    </location>
</feature>
<evidence type="ECO:0000256" key="1">
    <source>
        <dbReference type="ARBA" id="ARBA00022614"/>
    </source>
</evidence>
<dbReference type="Proteomes" id="UP000800092">
    <property type="component" value="Unassembled WGS sequence"/>
</dbReference>
<dbReference type="EMBL" id="ML991850">
    <property type="protein sequence ID" value="KAF2229987.1"/>
    <property type="molecule type" value="Genomic_DNA"/>
</dbReference>